<dbReference type="RefSeq" id="WP_350345147.1">
    <property type="nucleotide sequence ID" value="NZ_CP158367.1"/>
</dbReference>
<dbReference type="PROSITE" id="PS51186">
    <property type="entry name" value="GNAT"/>
    <property type="match status" value="1"/>
</dbReference>
<reference evidence="2" key="1">
    <citation type="journal article" date="2013" name="Extremophiles">
        <title>Proteinivorax tanatarense gen. nov., sp. nov., an anaerobic, haloalkaliphilic, proteolytic bacterium isolated from a decaying algal bloom, and proposal of Proteinivoraceae fam. nov.</title>
        <authorList>
            <person name="Kevbrin V."/>
            <person name="Boltyanskaya Y."/>
            <person name="Zhilina T."/>
            <person name="Kolganova T."/>
            <person name="Lavrentjeva E."/>
            <person name="Kuznetsov B."/>
        </authorList>
    </citation>
    <scope>NUCLEOTIDE SEQUENCE</scope>
    <source>
        <strain evidence="2">Z-910T</strain>
    </source>
</reference>
<name>A0AAU7VS30_9FIRM</name>
<dbReference type="InterPro" id="IPR016181">
    <property type="entry name" value="Acyl_CoA_acyltransferase"/>
</dbReference>
<gene>
    <name evidence="2" type="ORF">PRVXT_002099</name>
</gene>
<proteinExistence type="predicted"/>
<sequence>MVLKEFKRRGIGSELFNRLVSKYPNVRQKVLLTEETTETRRFYESKGFKEATKGLISFVRFD</sequence>
<organism evidence="2">
    <name type="scientific">Proteinivorax tanatarense</name>
    <dbReference type="NCBI Taxonomy" id="1260629"/>
    <lineage>
        <taxon>Bacteria</taxon>
        <taxon>Bacillati</taxon>
        <taxon>Bacillota</taxon>
        <taxon>Clostridia</taxon>
        <taxon>Eubacteriales</taxon>
        <taxon>Proteinivoracaceae</taxon>
        <taxon>Proteinivorax</taxon>
    </lineage>
</organism>
<dbReference type="AlphaFoldDB" id="A0AAU7VS30"/>
<accession>A0AAU7VS30</accession>
<evidence type="ECO:0000259" key="1">
    <source>
        <dbReference type="PROSITE" id="PS51186"/>
    </source>
</evidence>
<dbReference type="Pfam" id="PF13508">
    <property type="entry name" value="Acetyltransf_7"/>
    <property type="match status" value="1"/>
</dbReference>
<dbReference type="Gene3D" id="3.40.630.30">
    <property type="match status" value="1"/>
</dbReference>
<feature type="domain" description="N-acetyltransferase" evidence="1">
    <location>
        <begin position="1"/>
        <end position="62"/>
    </location>
</feature>
<dbReference type="GO" id="GO:0016747">
    <property type="term" value="F:acyltransferase activity, transferring groups other than amino-acyl groups"/>
    <property type="evidence" value="ECO:0007669"/>
    <property type="project" value="InterPro"/>
</dbReference>
<reference evidence="2" key="2">
    <citation type="submission" date="2024-06" db="EMBL/GenBank/DDBJ databases">
        <authorList>
            <person name="Petrova K.O."/>
            <person name="Toshchakov S.V."/>
            <person name="Boltjanskaja Y.V."/>
            <person name="Kevbrin V."/>
        </authorList>
    </citation>
    <scope>NUCLEOTIDE SEQUENCE</scope>
    <source>
        <strain evidence="2">Z-910T</strain>
    </source>
</reference>
<protein>
    <submittedName>
        <fullName evidence="2">GNAT family N-acetyltransferase</fullName>
    </submittedName>
</protein>
<dbReference type="SUPFAM" id="SSF55729">
    <property type="entry name" value="Acyl-CoA N-acyltransferases (Nat)"/>
    <property type="match status" value="1"/>
</dbReference>
<evidence type="ECO:0000313" key="2">
    <source>
        <dbReference type="EMBL" id="XBX76408.1"/>
    </source>
</evidence>
<dbReference type="EMBL" id="CP158367">
    <property type="protein sequence ID" value="XBX76408.1"/>
    <property type="molecule type" value="Genomic_DNA"/>
</dbReference>
<dbReference type="InterPro" id="IPR000182">
    <property type="entry name" value="GNAT_dom"/>
</dbReference>